<organism evidence="1 2">
    <name type="scientific">Corynebacterium ammoniagenes</name>
    <name type="common">Brevibacterium ammoniagenes</name>
    <dbReference type="NCBI Taxonomy" id="1697"/>
    <lineage>
        <taxon>Bacteria</taxon>
        <taxon>Bacillati</taxon>
        <taxon>Actinomycetota</taxon>
        <taxon>Actinomycetes</taxon>
        <taxon>Mycobacteriales</taxon>
        <taxon>Corynebacteriaceae</taxon>
        <taxon>Corynebacterium</taxon>
    </lineage>
</organism>
<accession>A0AAV5G9U3</accession>
<evidence type="ECO:0000313" key="2">
    <source>
        <dbReference type="Proteomes" id="UP001054925"/>
    </source>
</evidence>
<dbReference type="SUPFAM" id="SSF55729">
    <property type="entry name" value="Acyl-CoA N-acyltransferases (Nat)"/>
    <property type="match status" value="1"/>
</dbReference>
<comment type="caution">
    <text evidence="1">The sequence shown here is derived from an EMBL/GenBank/DDBJ whole genome shotgun (WGS) entry which is preliminary data.</text>
</comment>
<sequence>MDNLHLVQFAPPQFPSGSSAATAASPEGFIPTPSDAVRTFAFMANLYAQEASGDPAASASPERVVHRLRGSNESTTHIFALVEGTQPLGEVSPLGVPYIPSTGECPDYDYAGFIHISVPLLEEKDTADLDFVLDVNFLPLPGQPLDDDAQHVATTLVNHGLDLAQKMGRSTLQASSLHADGTPADADPFSAAYRAAGFNIKHAERQVKVHVPEYPATVLIPAGFSAHAWLDYDIPEDFLDDVIRLLTIASEDSLTGDLSVEPIQWNRTRLAEAHGRLRSRNAHTLMVALVDDSRQTVVALTELGRHAGSDPEVAEWTVTVTAREWRQQQLATRIKLFALTKLREHWPDVQRAYASIGVDDTAMNHIFDGLGATGISQSEAWELKA</sequence>
<proteinExistence type="predicted"/>
<evidence type="ECO:0000313" key="1">
    <source>
        <dbReference type="EMBL" id="GJN42301.1"/>
    </source>
</evidence>
<dbReference type="RefSeq" id="WP_171974887.1">
    <property type="nucleotide sequence ID" value="NZ_CP019705.1"/>
</dbReference>
<reference evidence="1" key="1">
    <citation type="submission" date="2021-12" db="EMBL/GenBank/DDBJ databases">
        <title>Draft genome sequence of Corynebacterium ammoniagenes strain T-723.</title>
        <authorList>
            <person name="Matsuzawa M."/>
            <person name="Hiratani M."/>
            <person name="Abe I."/>
            <person name="Tsuji Y."/>
            <person name="Nakamura J."/>
        </authorList>
    </citation>
    <scope>NUCLEOTIDE SEQUENCE</scope>
    <source>
        <strain evidence="1">T-723</strain>
    </source>
</reference>
<dbReference type="InterPro" id="IPR016181">
    <property type="entry name" value="Acyl_CoA_acyltransferase"/>
</dbReference>
<name>A0AAV5G9U3_CORAM</name>
<dbReference type="EMBL" id="BQKK01000001">
    <property type="protein sequence ID" value="GJN42301.1"/>
    <property type="molecule type" value="Genomic_DNA"/>
</dbReference>
<gene>
    <name evidence="1" type="ORF">CAT723_07800</name>
</gene>
<dbReference type="Gene3D" id="3.40.630.30">
    <property type="match status" value="1"/>
</dbReference>
<dbReference type="AlphaFoldDB" id="A0AAV5G9U3"/>
<dbReference type="Proteomes" id="UP001054925">
    <property type="component" value="Unassembled WGS sequence"/>
</dbReference>
<protein>
    <submittedName>
        <fullName evidence="1">Acetyltransferase</fullName>
    </submittedName>
</protein>